<sequence>MDLNKLSYEVRGAIYEVHNELGPGLLESVYESALACELQLRGLTVERQVGLPVYYKGHLLEIGFRLDVLVNGILVVEIKSVEDLHNVHKKQLLTYLKLSKKALGFAG</sequence>
<dbReference type="AlphaFoldDB" id="A0A1M5CSG2"/>
<dbReference type="EMBL" id="FQUO01000009">
    <property type="protein sequence ID" value="SHF57664.1"/>
    <property type="molecule type" value="Genomic_DNA"/>
</dbReference>
<gene>
    <name evidence="1" type="ORF">SAMN05444008_109196</name>
</gene>
<accession>A0A1M5CSG2</accession>
<evidence type="ECO:0000313" key="2">
    <source>
        <dbReference type="Proteomes" id="UP000184368"/>
    </source>
</evidence>
<dbReference type="InterPro" id="IPR026350">
    <property type="entry name" value="GxxExxY"/>
</dbReference>
<dbReference type="RefSeq" id="WP_245798368.1">
    <property type="nucleotide sequence ID" value="NZ_FQUO01000009.1"/>
</dbReference>
<organism evidence="1 2">
    <name type="scientific">Cnuella takakiae</name>
    <dbReference type="NCBI Taxonomy" id="1302690"/>
    <lineage>
        <taxon>Bacteria</taxon>
        <taxon>Pseudomonadati</taxon>
        <taxon>Bacteroidota</taxon>
        <taxon>Chitinophagia</taxon>
        <taxon>Chitinophagales</taxon>
        <taxon>Chitinophagaceae</taxon>
        <taxon>Cnuella</taxon>
    </lineage>
</organism>
<dbReference type="Proteomes" id="UP000184368">
    <property type="component" value="Unassembled WGS sequence"/>
</dbReference>
<evidence type="ECO:0000313" key="1">
    <source>
        <dbReference type="EMBL" id="SHF57664.1"/>
    </source>
</evidence>
<proteinExistence type="predicted"/>
<name>A0A1M5CSG2_9BACT</name>
<protein>
    <submittedName>
        <fullName evidence="1">GxxExxY protein</fullName>
    </submittedName>
</protein>
<dbReference type="NCBIfam" id="TIGR04256">
    <property type="entry name" value="GxxExxY"/>
    <property type="match status" value="1"/>
</dbReference>
<keyword evidence="2" id="KW-1185">Reference proteome</keyword>
<reference evidence="1 2" key="1">
    <citation type="submission" date="2016-11" db="EMBL/GenBank/DDBJ databases">
        <authorList>
            <person name="Jaros S."/>
            <person name="Januszkiewicz K."/>
            <person name="Wedrychowicz H."/>
        </authorList>
    </citation>
    <scope>NUCLEOTIDE SEQUENCE [LARGE SCALE GENOMIC DNA]</scope>
    <source>
        <strain evidence="1 2">DSM 26897</strain>
    </source>
</reference>
<dbReference type="Pfam" id="PF13366">
    <property type="entry name" value="PDDEXK_3"/>
    <property type="match status" value="1"/>
</dbReference>